<evidence type="ECO:0000313" key="2">
    <source>
        <dbReference type="EMBL" id="ELP89774.1"/>
    </source>
</evidence>
<proteinExistence type="predicted"/>
<evidence type="ECO:0000313" key="3">
    <source>
        <dbReference type="Proteomes" id="UP000014680"/>
    </source>
</evidence>
<keyword evidence="3" id="KW-1185">Reference proteome</keyword>
<sequence length="386" mass="43600">METENVLKYESASKLGDIGRLPVVKKDKWTICSHGDGDGVCSAAIALSVPRFKNADLVITHPMGINHDIRDIETNLFISDIALDARTYMLLYAKFESLLGLGYQVIYIDHHRLLGTPPDGMEMINDESACASELVHKYFTRRNELPEMCDLLACVGCVCDYMDETDYITDVMNKFEKRSLFLDAGIMAQGLSVYRKKETKEHFVRQLVSGLIPCEIPELVYRALEVSKSDKDARRAVIENTCCSEYIAWSLNPPCGKSKAAHFSCSTKEKMVGLAIFYYKRRKEKEVPLYDLCFRGTSTVDLREIITPLALFLGGSGGGHANAVGSRVPVSKLPLMLYYIDVRMKAYFKSKTYTNLPLPNNDANEKFDEKIYNNFIDMKCPFKDES</sequence>
<accession>A0A0A1UBU0</accession>
<evidence type="ECO:0000259" key="1">
    <source>
        <dbReference type="Pfam" id="PF01368"/>
    </source>
</evidence>
<gene>
    <name evidence="2" type="ORF">EIN_424960</name>
</gene>
<dbReference type="VEuPathDB" id="AmoebaDB:EIN_424960"/>
<dbReference type="Proteomes" id="UP000014680">
    <property type="component" value="Unassembled WGS sequence"/>
</dbReference>
<dbReference type="InterPro" id="IPR052968">
    <property type="entry name" value="Nucleotide_metab_enz"/>
</dbReference>
<dbReference type="GeneID" id="14888784"/>
<feature type="domain" description="DDH" evidence="1">
    <location>
        <begin position="30"/>
        <end position="153"/>
    </location>
</feature>
<dbReference type="EMBL" id="KB206573">
    <property type="protein sequence ID" value="ELP89774.1"/>
    <property type="molecule type" value="Genomic_DNA"/>
</dbReference>
<protein>
    <recommendedName>
        <fullName evidence="1">DDH domain-containing protein</fullName>
    </recommendedName>
</protein>
<dbReference type="KEGG" id="eiv:EIN_424960"/>
<dbReference type="RefSeq" id="XP_004256545.1">
    <property type="nucleotide sequence ID" value="XM_004256497.1"/>
</dbReference>
<dbReference type="PANTHER" id="PTHR42146:SF1">
    <property type="entry name" value="OLIGORIBONUCLEASE NRNB"/>
    <property type="match status" value="1"/>
</dbReference>
<reference evidence="2 3" key="1">
    <citation type="submission" date="2012-10" db="EMBL/GenBank/DDBJ databases">
        <authorList>
            <person name="Zafar N."/>
            <person name="Inman J."/>
            <person name="Hall N."/>
            <person name="Lorenzi H."/>
            <person name="Caler E."/>
        </authorList>
    </citation>
    <scope>NUCLEOTIDE SEQUENCE [LARGE SCALE GENOMIC DNA]</scope>
    <source>
        <strain evidence="2 3">IP1</strain>
    </source>
</reference>
<dbReference type="Pfam" id="PF01368">
    <property type="entry name" value="DHH"/>
    <property type="match status" value="1"/>
</dbReference>
<dbReference type="SUPFAM" id="SSF64182">
    <property type="entry name" value="DHH phosphoesterases"/>
    <property type="match status" value="1"/>
</dbReference>
<dbReference type="OrthoDB" id="26069at2759"/>
<dbReference type="InterPro" id="IPR001667">
    <property type="entry name" value="DDH_dom"/>
</dbReference>
<dbReference type="AlphaFoldDB" id="A0A0A1UBU0"/>
<organism evidence="2 3">
    <name type="scientific">Entamoeba invadens IP1</name>
    <dbReference type="NCBI Taxonomy" id="370355"/>
    <lineage>
        <taxon>Eukaryota</taxon>
        <taxon>Amoebozoa</taxon>
        <taxon>Evosea</taxon>
        <taxon>Archamoebae</taxon>
        <taxon>Mastigamoebida</taxon>
        <taxon>Entamoebidae</taxon>
        <taxon>Entamoeba</taxon>
    </lineage>
</organism>
<name>A0A0A1UBU0_ENTIV</name>
<dbReference type="InterPro" id="IPR038763">
    <property type="entry name" value="DHH_sf"/>
</dbReference>
<dbReference type="PANTHER" id="PTHR42146">
    <property type="entry name" value="3',5'-CYCLIC-NUCLEOTIDE PHOSPHODIESTERASE"/>
    <property type="match status" value="1"/>
</dbReference>